<organism evidence="1 2">
    <name type="scientific">Micromonospora haikouensis</name>
    <dbReference type="NCBI Taxonomy" id="686309"/>
    <lineage>
        <taxon>Bacteria</taxon>
        <taxon>Bacillati</taxon>
        <taxon>Actinomycetota</taxon>
        <taxon>Actinomycetes</taxon>
        <taxon>Micromonosporales</taxon>
        <taxon>Micromonosporaceae</taxon>
        <taxon>Micromonospora</taxon>
    </lineage>
</organism>
<dbReference type="NCBIfam" id="NF040657">
    <property type="entry name" value="immun_SitI3"/>
    <property type="match status" value="1"/>
</dbReference>
<evidence type="ECO:0000313" key="2">
    <source>
        <dbReference type="Proteomes" id="UP000032254"/>
    </source>
</evidence>
<dbReference type="GeneID" id="301307630"/>
<dbReference type="PATRIC" id="fig|47853.6.peg.5606"/>
<keyword evidence="2" id="KW-1185">Reference proteome</keyword>
<protein>
    <submittedName>
        <fullName evidence="1">Uncharacterized protein</fullName>
    </submittedName>
</protein>
<reference evidence="1 2" key="1">
    <citation type="submission" date="2015-01" db="EMBL/GenBank/DDBJ databases">
        <title>Sequencing and annotation of Micromonospora carbonacea strain JXNU-1 genome.</title>
        <authorList>
            <person name="Long Z."/>
            <person name="Huang Y."/>
            <person name="Jiang Y."/>
        </authorList>
    </citation>
    <scope>NUCLEOTIDE SEQUENCE [LARGE SCALE GENOMIC DNA]</scope>
    <source>
        <strain evidence="1 2">JXNU-1</strain>
    </source>
</reference>
<dbReference type="Proteomes" id="UP000032254">
    <property type="component" value="Unassembled WGS sequence"/>
</dbReference>
<dbReference type="AlphaFoldDB" id="A0A0D0UR33"/>
<proteinExistence type="predicted"/>
<accession>A0A0D0UR33</accession>
<gene>
    <name evidence="1" type="ORF">TK50_26765</name>
</gene>
<name>A0A0D0UR33_9ACTN</name>
<comment type="caution">
    <text evidence="1">The sequence shown here is derived from an EMBL/GenBank/DDBJ whole genome shotgun (WGS) entry which is preliminary data.</text>
</comment>
<dbReference type="RefSeq" id="WP_043968131.1">
    <property type="nucleotide sequence ID" value="NZ_JXSX01000003.1"/>
</dbReference>
<dbReference type="InterPro" id="IPR049799">
    <property type="entry name" value="SitI3-like"/>
</dbReference>
<dbReference type="EMBL" id="JXSX01000003">
    <property type="protein sequence ID" value="KIR61307.1"/>
    <property type="molecule type" value="Genomic_DNA"/>
</dbReference>
<dbReference type="OrthoDB" id="3394433at2"/>
<evidence type="ECO:0000313" key="1">
    <source>
        <dbReference type="EMBL" id="KIR61307.1"/>
    </source>
</evidence>
<sequence length="151" mass="16948">MGVEFRLIIAGDPPVDEIAALTAAHPDETPRPTANPRLFTARLYDQRGYAITVRAGTHGYYEAEADDDARWEWEPDTYVNITFSPHADDLADKAIPNMIATVSRVLAGREGDAALIQDGNHLLLIRTNGVVRLHHRTDWWDHYHLTHLITG</sequence>